<dbReference type="PANTHER" id="PTHR35011">
    <property type="entry name" value="2,3-DIKETO-L-GULONATE TRAP TRANSPORTER SMALL PERMEASE PROTEIN YIAM"/>
    <property type="match status" value="1"/>
</dbReference>
<keyword evidence="3" id="KW-1003">Cell membrane</keyword>
<evidence type="ECO:0000256" key="2">
    <source>
        <dbReference type="ARBA" id="ARBA00022448"/>
    </source>
</evidence>
<dbReference type="Proteomes" id="UP000016895">
    <property type="component" value="Chromosome 1"/>
</dbReference>
<comment type="similarity">
    <text evidence="8 9">Belongs to the TRAP transporter small permease family.</text>
</comment>
<feature type="transmembrane region" description="Helical" evidence="9">
    <location>
        <begin position="63"/>
        <end position="87"/>
    </location>
</feature>
<keyword evidence="4 9" id="KW-0997">Cell inner membrane</keyword>
<name>U4K969_9VIBR</name>
<reference evidence="11 12" key="1">
    <citation type="journal article" date="2013" name="ISME J.">
        <title>Comparative genomics of pathogenic lineages of Vibrio nigripulchritudo identifies virulence-associated traits.</title>
        <authorList>
            <person name="Goudenege D."/>
            <person name="Labreuche Y."/>
            <person name="Krin E."/>
            <person name="Ansquer D."/>
            <person name="Mangenot S."/>
            <person name="Calteau A."/>
            <person name="Medigue C."/>
            <person name="Mazel D."/>
            <person name="Polz M.F."/>
            <person name="Le Roux F."/>
        </authorList>
    </citation>
    <scope>NUCLEOTIDE SEQUENCE [LARGE SCALE GENOMIC DNA]</scope>
    <source>
        <strain evidence="12">SnF1</strain>
    </source>
</reference>
<evidence type="ECO:0000256" key="8">
    <source>
        <dbReference type="ARBA" id="ARBA00038436"/>
    </source>
</evidence>
<dbReference type="RefSeq" id="WP_022549762.1">
    <property type="nucleotide sequence ID" value="NC_022528.1"/>
</dbReference>
<dbReference type="STRING" id="28173.VIBNI_A0445"/>
<evidence type="ECO:0000256" key="9">
    <source>
        <dbReference type="RuleBase" id="RU369079"/>
    </source>
</evidence>
<protein>
    <recommendedName>
        <fullName evidence="9">TRAP transporter small permease protein</fullName>
    </recommendedName>
</protein>
<dbReference type="PATRIC" id="fig|1260221.3.peg.419"/>
<feature type="transmembrane region" description="Helical" evidence="9">
    <location>
        <begin position="29"/>
        <end position="51"/>
    </location>
</feature>
<keyword evidence="6 9" id="KW-1133">Transmembrane helix</keyword>
<evidence type="ECO:0000256" key="7">
    <source>
        <dbReference type="ARBA" id="ARBA00023136"/>
    </source>
</evidence>
<organism evidence="11 12">
    <name type="scientific">Vibrio nigripulchritudo</name>
    <dbReference type="NCBI Taxonomy" id="28173"/>
    <lineage>
        <taxon>Bacteria</taxon>
        <taxon>Pseudomonadati</taxon>
        <taxon>Pseudomonadota</taxon>
        <taxon>Gammaproteobacteria</taxon>
        <taxon>Vibrionales</taxon>
        <taxon>Vibrionaceae</taxon>
        <taxon>Vibrio</taxon>
    </lineage>
</organism>
<dbReference type="eggNOG" id="COG3090">
    <property type="taxonomic scope" value="Bacteria"/>
</dbReference>
<keyword evidence="12" id="KW-1185">Reference proteome</keyword>
<dbReference type="KEGG" id="vni:VIBNI_A0445"/>
<feature type="transmembrane region" description="Helical" evidence="9">
    <location>
        <begin position="108"/>
        <end position="129"/>
    </location>
</feature>
<dbReference type="InterPro" id="IPR055348">
    <property type="entry name" value="DctQ"/>
</dbReference>
<evidence type="ECO:0000256" key="6">
    <source>
        <dbReference type="ARBA" id="ARBA00022989"/>
    </source>
</evidence>
<evidence type="ECO:0000313" key="11">
    <source>
        <dbReference type="EMBL" id="CCO56637.1"/>
    </source>
</evidence>
<dbReference type="GO" id="GO:0005886">
    <property type="term" value="C:plasma membrane"/>
    <property type="evidence" value="ECO:0007669"/>
    <property type="project" value="UniProtKB-SubCell"/>
</dbReference>
<dbReference type="OrthoDB" id="9791324at2"/>
<comment type="subcellular location">
    <subcellularLocation>
        <location evidence="1 9">Cell inner membrane</location>
        <topology evidence="1 9">Multi-pass membrane protein</topology>
    </subcellularLocation>
</comment>
<dbReference type="Pfam" id="PF04290">
    <property type="entry name" value="DctQ"/>
    <property type="match status" value="1"/>
</dbReference>
<evidence type="ECO:0000259" key="10">
    <source>
        <dbReference type="Pfam" id="PF04290"/>
    </source>
</evidence>
<evidence type="ECO:0000256" key="1">
    <source>
        <dbReference type="ARBA" id="ARBA00004429"/>
    </source>
</evidence>
<dbReference type="PANTHER" id="PTHR35011:SF2">
    <property type="entry name" value="2,3-DIKETO-L-GULONATE TRAP TRANSPORTER SMALL PERMEASE PROTEIN YIAM"/>
    <property type="match status" value="1"/>
</dbReference>
<dbReference type="GO" id="GO:0015740">
    <property type="term" value="P:C4-dicarboxylate transport"/>
    <property type="evidence" value="ECO:0007669"/>
    <property type="project" value="TreeGrafter"/>
</dbReference>
<sequence>MKQSEVKALLTAPPCSGWLSPVVQKVDTLIRYLCALTLWVSFVVMLAPTFFNAVLRYATDSSLNWSVEIIQLVFPWFIMAGAVLAAQHGRHIGVSFILTVCSPKVAKVMTLIVQQLILVGCITVGYVYLGFGEFEGGMAFAAGDVAFTSLGVAQSWSYLALLVGYALIGLTALTTFYRILVDSDLNFESTDIS</sequence>
<gene>
    <name evidence="11" type="ORF">VIBNI_A0445</name>
</gene>
<proteinExistence type="inferred from homology"/>
<evidence type="ECO:0000256" key="3">
    <source>
        <dbReference type="ARBA" id="ARBA00022475"/>
    </source>
</evidence>
<dbReference type="GO" id="GO:0022857">
    <property type="term" value="F:transmembrane transporter activity"/>
    <property type="evidence" value="ECO:0007669"/>
    <property type="project" value="UniProtKB-UniRule"/>
</dbReference>
<evidence type="ECO:0000256" key="5">
    <source>
        <dbReference type="ARBA" id="ARBA00022692"/>
    </source>
</evidence>
<keyword evidence="5 9" id="KW-0812">Transmembrane</keyword>
<comment type="function">
    <text evidence="9">Part of the tripartite ATP-independent periplasmic (TRAP) transport system.</text>
</comment>
<evidence type="ECO:0000313" key="12">
    <source>
        <dbReference type="Proteomes" id="UP000016895"/>
    </source>
</evidence>
<keyword evidence="2 9" id="KW-0813">Transport</keyword>
<dbReference type="InterPro" id="IPR007387">
    <property type="entry name" value="TRAP_DctQ"/>
</dbReference>
<feature type="transmembrane region" description="Helical" evidence="9">
    <location>
        <begin position="156"/>
        <end position="177"/>
    </location>
</feature>
<evidence type="ECO:0000256" key="4">
    <source>
        <dbReference type="ARBA" id="ARBA00022519"/>
    </source>
</evidence>
<dbReference type="EMBL" id="FO203526">
    <property type="protein sequence ID" value="CCO56637.1"/>
    <property type="molecule type" value="Genomic_DNA"/>
</dbReference>
<keyword evidence="7 9" id="KW-0472">Membrane</keyword>
<dbReference type="AlphaFoldDB" id="U4K969"/>
<feature type="domain" description="Tripartite ATP-independent periplasmic transporters DctQ component" evidence="10">
    <location>
        <begin position="45"/>
        <end position="180"/>
    </location>
</feature>
<accession>U4K969</accession>
<comment type="subunit">
    <text evidence="9">The complex comprises the extracytoplasmic solute receptor protein and the two transmembrane proteins.</text>
</comment>